<dbReference type="RefSeq" id="WP_106185152.1">
    <property type="nucleotide sequence ID" value="NZ_PVTF01000001.1"/>
</dbReference>
<keyword evidence="2" id="KW-0808">Transferase</keyword>
<dbReference type="InterPro" id="IPR000182">
    <property type="entry name" value="GNAT_dom"/>
</dbReference>
<dbReference type="PROSITE" id="PS51186">
    <property type="entry name" value="GNAT"/>
    <property type="match status" value="1"/>
</dbReference>
<dbReference type="SUPFAM" id="SSF55729">
    <property type="entry name" value="Acyl-CoA N-acyltransferases (Nat)"/>
    <property type="match status" value="1"/>
</dbReference>
<dbReference type="GO" id="GO:0008999">
    <property type="term" value="F:protein-N-terminal-alanine acetyltransferase activity"/>
    <property type="evidence" value="ECO:0007669"/>
    <property type="project" value="TreeGrafter"/>
</dbReference>
<dbReference type="Proteomes" id="UP000239494">
    <property type="component" value="Unassembled WGS sequence"/>
</dbReference>
<dbReference type="PANTHER" id="PTHR43441">
    <property type="entry name" value="RIBOSOMAL-PROTEIN-SERINE ACETYLTRANSFERASE"/>
    <property type="match status" value="1"/>
</dbReference>
<evidence type="ECO:0000313" key="3">
    <source>
        <dbReference type="Proteomes" id="UP000239494"/>
    </source>
</evidence>
<gene>
    <name evidence="2" type="ORF">CLV43_101335</name>
</gene>
<reference evidence="2 3" key="1">
    <citation type="submission" date="2018-03" db="EMBL/GenBank/DDBJ databases">
        <title>Genomic Encyclopedia of Archaeal and Bacterial Type Strains, Phase II (KMG-II): from individual species to whole genera.</title>
        <authorList>
            <person name="Goeker M."/>
        </authorList>
    </citation>
    <scope>NUCLEOTIDE SEQUENCE [LARGE SCALE GENOMIC DNA]</scope>
    <source>
        <strain evidence="2 3">DSM 44720</strain>
    </source>
</reference>
<evidence type="ECO:0000259" key="1">
    <source>
        <dbReference type="PROSITE" id="PS51186"/>
    </source>
</evidence>
<comment type="caution">
    <text evidence="2">The sequence shown here is derived from an EMBL/GenBank/DDBJ whole genome shotgun (WGS) entry which is preliminary data.</text>
</comment>
<feature type="domain" description="N-acetyltransferase" evidence="1">
    <location>
        <begin position="13"/>
        <end position="187"/>
    </location>
</feature>
<accession>A0A2T0TKD1</accession>
<dbReference type="PANTHER" id="PTHR43441:SF11">
    <property type="entry name" value="RIBOSOMAL-PROTEIN-SERINE ACETYLTRANSFERASE"/>
    <property type="match status" value="1"/>
</dbReference>
<sequence length="215" mass="23832">MDPWPFRHLVLRTPRLELRPDDDEGLLELVEEAHHGIHPPDQMPFGVGWSDTPAEDLGRTMLQHHWRVRAELTAAKWTLNFLVRFDGRVIGTQGIGAEDFAVTGEVHTGSWVGLRHQGKGIGTEMRAAVLVFAFDHLGATRARSSAWSENAKSLGVSRKLGYVDDGTQRVTRRGQASDDVRLLLTHDRFIRPAWTLEVAGSSGCLGLLTQGEPAE</sequence>
<evidence type="ECO:0000313" key="2">
    <source>
        <dbReference type="EMBL" id="PRY46071.1"/>
    </source>
</evidence>
<proteinExistence type="predicted"/>
<dbReference type="Pfam" id="PF13302">
    <property type="entry name" value="Acetyltransf_3"/>
    <property type="match status" value="1"/>
</dbReference>
<dbReference type="OrthoDB" id="3466127at2"/>
<dbReference type="EMBL" id="PVTF01000001">
    <property type="protein sequence ID" value="PRY46071.1"/>
    <property type="molecule type" value="Genomic_DNA"/>
</dbReference>
<dbReference type="GO" id="GO:0005737">
    <property type="term" value="C:cytoplasm"/>
    <property type="evidence" value="ECO:0007669"/>
    <property type="project" value="TreeGrafter"/>
</dbReference>
<dbReference type="GO" id="GO:1990189">
    <property type="term" value="F:protein N-terminal-serine acetyltransferase activity"/>
    <property type="evidence" value="ECO:0007669"/>
    <property type="project" value="TreeGrafter"/>
</dbReference>
<keyword evidence="3" id="KW-1185">Reference proteome</keyword>
<protein>
    <submittedName>
        <fullName evidence="2">RimJ/RimL family protein N-acetyltransferase</fullName>
    </submittedName>
</protein>
<dbReference type="InterPro" id="IPR051908">
    <property type="entry name" value="Ribosomal_N-acetyltransferase"/>
</dbReference>
<dbReference type="InterPro" id="IPR016181">
    <property type="entry name" value="Acyl_CoA_acyltransferase"/>
</dbReference>
<dbReference type="Gene3D" id="3.40.630.30">
    <property type="match status" value="1"/>
</dbReference>
<dbReference type="AlphaFoldDB" id="A0A2T0TKD1"/>
<organism evidence="2 3">
    <name type="scientific">Umezawaea tangerina</name>
    <dbReference type="NCBI Taxonomy" id="84725"/>
    <lineage>
        <taxon>Bacteria</taxon>
        <taxon>Bacillati</taxon>
        <taxon>Actinomycetota</taxon>
        <taxon>Actinomycetes</taxon>
        <taxon>Pseudonocardiales</taxon>
        <taxon>Pseudonocardiaceae</taxon>
        <taxon>Umezawaea</taxon>
    </lineage>
</organism>
<name>A0A2T0TKD1_9PSEU</name>